<dbReference type="GO" id="GO:0006366">
    <property type="term" value="P:transcription by RNA polymerase II"/>
    <property type="evidence" value="ECO:0007669"/>
    <property type="project" value="InterPro"/>
</dbReference>
<dbReference type="PANTHER" id="PTHR21483:SF18">
    <property type="entry name" value="RNA POLYMERASE II-ASSOCIATED PROTEIN 1"/>
    <property type="match status" value="1"/>
</dbReference>
<name>A0A4Y2B871_ARAVE</name>
<evidence type="ECO:0000256" key="3">
    <source>
        <dbReference type="ARBA" id="ARBA00023163"/>
    </source>
</evidence>
<dbReference type="Proteomes" id="UP000499080">
    <property type="component" value="Unassembled WGS sequence"/>
</dbReference>
<dbReference type="OrthoDB" id="348201at2759"/>
<dbReference type="InterPro" id="IPR039913">
    <property type="entry name" value="RPAP1/Rba50"/>
</dbReference>
<sequence length="1286" mass="147838">MENLKRPTIEETDEDLIQQQELFLKNKNKPIVNVARKYKQASSPQNQASQDLAAVEDELVIQEKDVVFDVKERDVSLQKPFTFETPVISSISVDDIINKKMKQSQFKAKKSQSVFAQLLEKKKEEDKKTNDLHDSSSHSLFDGSGLSSDRPGAELENIHQENLAKISSMSQEEILYHQNQLKKHLHPKILRYFQNKKNNQKTATSVEMKYKKAVNSPFTNSAVGNHLENDDQSPGEVLRKEGKNECDALILERAMESETNNSQKDLPAPVSHAKPKNIEIPEETKKLLEGSNKGLWRNMNKIEKEKIEWMSDLPKPNPVDVKTGFTARFDFEGKLLAHDIETPTYKGLHHHGDEPEVAGYSLEELFLLARSTMQSQRITALHTIAHILDNYWYGMMDGCFDNPLLLSMLEAGIVPLLRWALDDTSVTSIAATITAIHSLLICKSDEICLQRSFCWLNGHLMPQLEPQDLVEPNIMIEELTDADLIKLDVIKAFLRMDILPRFYYILQVMQPPPLVCKLIIEICAHLAQHSVESAKQVASHPRLLELLFEKFLPLSWHFVDSNKLTDTVNFSYPIPSSMKLMRIIVSSSRELAVHLNEKHDLISNIILYLTLQPNDGKVTLQDIQEIMIESLKTFHILLSYGLAYDIFLELFPVFLKQMEFCLNLDLNSERAKHMRDFEYASHLFKVLEAVAEVSSKHDSDSSYAAMNAIFNRSLVCFKKWLWQFPQDIYNDHGMMLLSACMNFISTCYEISHDELICKVWKPCSETKEVFNSYLLPCMKSKMFKKLLENLRSCSLLLNSSQPGNKRDSKTIISLGSILWKEDVVSVLKEDSPVPLLLAVLRLCILQKQHFNDTNDQFLEELLLDKSVSEYLQSLATEKLNVSNWFAKYERHLIVQFLKLASLVIPRETLLWYKTAISVLPTFRTPEECFVEDLFESIIFNPAFIISSEKEIQKDTLCRLPVIAKSYIMCLLNSDALLHSKYILSGNSDATSIASLCHTPFLLSFDWCYKPIAEQYYNFTQSNGNPISDVSLQLTSSLQWIHMCHDSHLSAVKDIPGAVDFFYLCMVFLLDEDFFRDSNVQILLKDCLLSLLKYKSICLEKVDWPNLKAFDDLYLEMLNEFEAVSYGDQLFGNFVLFPLQQCYPCRWKKLLLTDRCQVVQFLRVPFSKVLIPLQNYLEPIETEVEIILDYCKILLSGTLNHARCPVLYLMAVHHTHHFLLTRQNELAKSQKKVLSIILQSKNKKIQHQILLYSDVNINLEFGFSVKEELSEDDEQYLSGINGHPINL</sequence>
<feature type="compositionally biased region" description="Basic and acidic residues" evidence="5">
    <location>
        <begin position="123"/>
        <end position="136"/>
    </location>
</feature>
<reference evidence="9 10" key="1">
    <citation type="journal article" date="2019" name="Sci. Rep.">
        <title>Orb-weaving spider Araneus ventricosus genome elucidates the spidroin gene catalogue.</title>
        <authorList>
            <person name="Kono N."/>
            <person name="Nakamura H."/>
            <person name="Ohtoshi R."/>
            <person name="Moran D.A.P."/>
            <person name="Shinohara A."/>
            <person name="Yoshida Y."/>
            <person name="Fujiwara M."/>
            <person name="Mori M."/>
            <person name="Tomita M."/>
            <person name="Arakawa K."/>
        </authorList>
    </citation>
    <scope>NUCLEOTIDE SEQUENCE [LARGE SCALE GENOMIC DNA]</scope>
</reference>
<proteinExistence type="inferred from homology"/>
<comment type="similarity">
    <text evidence="2">Belongs to the RPAP1 family.</text>
</comment>
<evidence type="ECO:0000256" key="5">
    <source>
        <dbReference type="SAM" id="MobiDB-lite"/>
    </source>
</evidence>
<feature type="compositionally biased region" description="Low complexity" evidence="5">
    <location>
        <begin position="137"/>
        <end position="149"/>
    </location>
</feature>
<protein>
    <submittedName>
        <fullName evidence="9">RNA polymerase II-associated protein 1</fullName>
    </submittedName>
</protein>
<feature type="domain" description="RPAP1 C-terminal" evidence="6">
    <location>
        <begin position="327"/>
        <end position="390"/>
    </location>
</feature>
<keyword evidence="4" id="KW-0539">Nucleus</keyword>
<dbReference type="Pfam" id="PF08620">
    <property type="entry name" value="RPAP1_C"/>
    <property type="match status" value="1"/>
</dbReference>
<evidence type="ECO:0000256" key="4">
    <source>
        <dbReference type="ARBA" id="ARBA00023242"/>
    </source>
</evidence>
<evidence type="ECO:0000313" key="9">
    <source>
        <dbReference type="EMBL" id="GBL88601.1"/>
    </source>
</evidence>
<evidence type="ECO:0000313" key="10">
    <source>
        <dbReference type="Proteomes" id="UP000499080"/>
    </source>
</evidence>
<gene>
    <name evidence="9" type="primary">Rpap1</name>
    <name evidence="9" type="ORF">AVEN_195606_1</name>
</gene>
<dbReference type="EMBL" id="BGPR01000061">
    <property type="protein sequence ID" value="GBL88601.1"/>
    <property type="molecule type" value="Genomic_DNA"/>
</dbReference>
<comment type="subcellular location">
    <subcellularLocation>
        <location evidence="1">Nucleus</location>
    </subcellularLocation>
</comment>
<evidence type="ECO:0000256" key="1">
    <source>
        <dbReference type="ARBA" id="ARBA00004123"/>
    </source>
</evidence>
<keyword evidence="3" id="KW-0804">Transcription</keyword>
<comment type="caution">
    <text evidence="9">The sequence shown here is derived from an EMBL/GenBank/DDBJ whole genome shotgun (WGS) entry which is preliminary data.</text>
</comment>
<feature type="domain" description="RPAP1/MINIYO-like TPR repeats" evidence="8">
    <location>
        <begin position="1014"/>
        <end position="1223"/>
    </location>
</feature>
<feature type="domain" description="RPAP1 N-terminal" evidence="7">
    <location>
        <begin position="157"/>
        <end position="200"/>
    </location>
</feature>
<feature type="region of interest" description="Disordered" evidence="5">
    <location>
        <begin position="123"/>
        <end position="152"/>
    </location>
</feature>
<dbReference type="PANTHER" id="PTHR21483">
    <property type="entry name" value="RNA POLYMERASE II-ASSOCIATED PROTEIN 1"/>
    <property type="match status" value="1"/>
</dbReference>
<accession>A0A4Y2B871</accession>
<evidence type="ECO:0000259" key="6">
    <source>
        <dbReference type="Pfam" id="PF08620"/>
    </source>
</evidence>
<evidence type="ECO:0000256" key="2">
    <source>
        <dbReference type="ARBA" id="ARBA00009953"/>
    </source>
</evidence>
<dbReference type="InterPro" id="IPR013929">
    <property type="entry name" value="RPAP1_C"/>
</dbReference>
<dbReference type="Pfam" id="PF25766">
    <property type="entry name" value="TPR_RPAP1"/>
    <property type="match status" value="1"/>
</dbReference>
<organism evidence="9 10">
    <name type="scientific">Araneus ventricosus</name>
    <name type="common">Orbweaver spider</name>
    <name type="synonym">Epeira ventricosa</name>
    <dbReference type="NCBI Taxonomy" id="182803"/>
    <lineage>
        <taxon>Eukaryota</taxon>
        <taxon>Metazoa</taxon>
        <taxon>Ecdysozoa</taxon>
        <taxon>Arthropoda</taxon>
        <taxon>Chelicerata</taxon>
        <taxon>Arachnida</taxon>
        <taxon>Araneae</taxon>
        <taxon>Araneomorphae</taxon>
        <taxon>Entelegynae</taxon>
        <taxon>Araneoidea</taxon>
        <taxon>Araneidae</taxon>
        <taxon>Araneus</taxon>
    </lineage>
</organism>
<dbReference type="Pfam" id="PF08621">
    <property type="entry name" value="RPAP1_N"/>
    <property type="match status" value="1"/>
</dbReference>
<evidence type="ECO:0000259" key="8">
    <source>
        <dbReference type="Pfam" id="PF25766"/>
    </source>
</evidence>
<dbReference type="InterPro" id="IPR013930">
    <property type="entry name" value="RPAP1_N"/>
</dbReference>
<keyword evidence="10" id="KW-1185">Reference proteome</keyword>
<evidence type="ECO:0000259" key="7">
    <source>
        <dbReference type="Pfam" id="PF08621"/>
    </source>
</evidence>
<dbReference type="InterPro" id="IPR057989">
    <property type="entry name" value="TPR_RPAP1/MINIYO-like"/>
</dbReference>